<evidence type="ECO:0000256" key="1">
    <source>
        <dbReference type="SAM" id="Coils"/>
    </source>
</evidence>
<proteinExistence type="predicted"/>
<gene>
    <name evidence="2" type="ORF">RFI_02387</name>
</gene>
<dbReference type="AlphaFoldDB" id="X6P9B1"/>
<dbReference type="EMBL" id="ASPP01002343">
    <property type="protein sequence ID" value="ETO34703.1"/>
    <property type="molecule type" value="Genomic_DNA"/>
</dbReference>
<dbReference type="Proteomes" id="UP000023152">
    <property type="component" value="Unassembled WGS sequence"/>
</dbReference>
<evidence type="ECO:0000313" key="2">
    <source>
        <dbReference type="EMBL" id="ETO34703.1"/>
    </source>
</evidence>
<comment type="caution">
    <text evidence="2">The sequence shown here is derived from an EMBL/GenBank/DDBJ whole genome shotgun (WGS) entry which is preliminary data.</text>
</comment>
<organism evidence="2 3">
    <name type="scientific">Reticulomyxa filosa</name>
    <dbReference type="NCBI Taxonomy" id="46433"/>
    <lineage>
        <taxon>Eukaryota</taxon>
        <taxon>Sar</taxon>
        <taxon>Rhizaria</taxon>
        <taxon>Retaria</taxon>
        <taxon>Foraminifera</taxon>
        <taxon>Monothalamids</taxon>
        <taxon>Reticulomyxidae</taxon>
        <taxon>Reticulomyxa</taxon>
    </lineage>
</organism>
<evidence type="ECO:0000313" key="3">
    <source>
        <dbReference type="Proteomes" id="UP000023152"/>
    </source>
</evidence>
<protein>
    <submittedName>
        <fullName evidence="2">Uncharacterized protein</fullName>
    </submittedName>
</protein>
<keyword evidence="3" id="KW-1185">Reference proteome</keyword>
<accession>X6P9B1</accession>
<reference evidence="2 3" key="1">
    <citation type="journal article" date="2013" name="Curr. Biol.">
        <title>The Genome of the Foraminiferan Reticulomyxa filosa.</title>
        <authorList>
            <person name="Glockner G."/>
            <person name="Hulsmann N."/>
            <person name="Schleicher M."/>
            <person name="Noegel A.A."/>
            <person name="Eichinger L."/>
            <person name="Gallinger C."/>
            <person name="Pawlowski J."/>
            <person name="Sierra R."/>
            <person name="Euteneuer U."/>
            <person name="Pillet L."/>
            <person name="Moustafa A."/>
            <person name="Platzer M."/>
            <person name="Groth M."/>
            <person name="Szafranski K."/>
            <person name="Schliwa M."/>
        </authorList>
    </citation>
    <scope>NUCLEOTIDE SEQUENCE [LARGE SCALE GENOMIC DNA]</scope>
</reference>
<keyword evidence="1" id="KW-0175">Coiled coil</keyword>
<sequence length="200" mass="23360">MILLDITEQELKNELAVKSMHCKKILREIARLKKPHGLPHTHSSNNWTPNGSKVIQLQVVDLHPIVIPSDSVSLKKTIEKLIKENTQLKEALEKAENQLRDFKKDKEIEKEIIPNNAEVDAYGRVIKRIYIMDDEKWTKKYTFIDPNTGERTWPQVMLPEESTPPPPPVAEEEKISNVWQEYVDMLVDWNQFVPILFQKK</sequence>
<name>X6P9B1_RETFI</name>
<feature type="coiled-coil region" evidence="1">
    <location>
        <begin position="71"/>
        <end position="112"/>
    </location>
</feature>